<keyword evidence="2" id="KW-1185">Reference proteome</keyword>
<name>A0A165YYP4_9AGAM</name>
<accession>A0A165YYP4</accession>
<organism evidence="1 2">
    <name type="scientific">Athelia psychrophila</name>
    <dbReference type="NCBI Taxonomy" id="1759441"/>
    <lineage>
        <taxon>Eukaryota</taxon>
        <taxon>Fungi</taxon>
        <taxon>Dikarya</taxon>
        <taxon>Basidiomycota</taxon>
        <taxon>Agaricomycotina</taxon>
        <taxon>Agaricomycetes</taxon>
        <taxon>Agaricomycetidae</taxon>
        <taxon>Atheliales</taxon>
        <taxon>Atheliaceae</taxon>
        <taxon>Athelia</taxon>
    </lineage>
</organism>
<gene>
    <name evidence="1" type="ORF">FIBSPDRAFT_900027</name>
</gene>
<evidence type="ECO:0000313" key="1">
    <source>
        <dbReference type="EMBL" id="KZP10056.1"/>
    </source>
</evidence>
<proteinExistence type="predicted"/>
<dbReference type="Proteomes" id="UP000076532">
    <property type="component" value="Unassembled WGS sequence"/>
</dbReference>
<reference evidence="1 2" key="1">
    <citation type="journal article" date="2016" name="Mol. Biol. Evol.">
        <title>Comparative Genomics of Early-Diverging Mushroom-Forming Fungi Provides Insights into the Origins of Lignocellulose Decay Capabilities.</title>
        <authorList>
            <person name="Nagy L.G."/>
            <person name="Riley R."/>
            <person name="Tritt A."/>
            <person name="Adam C."/>
            <person name="Daum C."/>
            <person name="Floudas D."/>
            <person name="Sun H."/>
            <person name="Yadav J.S."/>
            <person name="Pangilinan J."/>
            <person name="Larsson K.H."/>
            <person name="Matsuura K."/>
            <person name="Barry K."/>
            <person name="Labutti K."/>
            <person name="Kuo R."/>
            <person name="Ohm R.A."/>
            <person name="Bhattacharya S.S."/>
            <person name="Shirouzu T."/>
            <person name="Yoshinaga Y."/>
            <person name="Martin F.M."/>
            <person name="Grigoriev I.V."/>
            <person name="Hibbett D.S."/>
        </authorList>
    </citation>
    <scope>NUCLEOTIDE SEQUENCE [LARGE SCALE GENOMIC DNA]</scope>
    <source>
        <strain evidence="1 2">CBS 109695</strain>
    </source>
</reference>
<sequence length="153" mass="16553">MRATDDGGHYTSVTLAEARAPRRPGIATVVREGGGPCGMVCGVDQGGPLAIAAARAPLRTVTVTLGGDDGRRYARVMRQELFREVVYSVWFFASYLVSTAEKKEAGPELRQTLVYEDNFSSNIQPISLLQIRLTGDASLSTVTNKTIPNIHPM</sequence>
<dbReference type="AlphaFoldDB" id="A0A165YYP4"/>
<dbReference type="EMBL" id="KV417687">
    <property type="protein sequence ID" value="KZP10056.1"/>
    <property type="molecule type" value="Genomic_DNA"/>
</dbReference>
<protein>
    <submittedName>
        <fullName evidence="1">Uncharacterized protein</fullName>
    </submittedName>
</protein>
<evidence type="ECO:0000313" key="2">
    <source>
        <dbReference type="Proteomes" id="UP000076532"/>
    </source>
</evidence>